<feature type="domain" description="MULE transposase" evidence="1">
    <location>
        <begin position="130"/>
        <end position="223"/>
    </location>
</feature>
<proteinExistence type="predicted"/>
<organism evidence="2 3">
    <name type="scientific">Mesorhabditis belari</name>
    <dbReference type="NCBI Taxonomy" id="2138241"/>
    <lineage>
        <taxon>Eukaryota</taxon>
        <taxon>Metazoa</taxon>
        <taxon>Ecdysozoa</taxon>
        <taxon>Nematoda</taxon>
        <taxon>Chromadorea</taxon>
        <taxon>Rhabditida</taxon>
        <taxon>Rhabditina</taxon>
        <taxon>Rhabditomorpha</taxon>
        <taxon>Rhabditoidea</taxon>
        <taxon>Rhabditidae</taxon>
        <taxon>Mesorhabditinae</taxon>
        <taxon>Mesorhabditis</taxon>
    </lineage>
</organism>
<evidence type="ECO:0000313" key="2">
    <source>
        <dbReference type="Proteomes" id="UP000887575"/>
    </source>
</evidence>
<evidence type="ECO:0000313" key="3">
    <source>
        <dbReference type="WBParaSite" id="MBELARI_LOCUS2560"/>
    </source>
</evidence>
<accession>A0AAF3F9D0</accession>
<protein>
    <recommendedName>
        <fullName evidence="1">MULE transposase domain-containing protein</fullName>
    </recommendedName>
</protein>
<sequence length="292" mass="33013">MSGNPHKRVLTDTPRSNKNKKIFYDAMGFEFRKHKETVKKGPIYRCLVKKCGILAKLTPFVNEKALAKVAKRVAKRASTTTWPHPIDCSTYGALFERVDTCAQHQQGDHAAVKIYAHNVGLDLLRKNRSWTADGTFYSCPADFAQLFIIGIQKEHLFLPCVFALLSGKSAQCYEAVFRYILSENIPAPTKLMTDFERAIFQGYQQVYGAGVAHQYFVFHFHQNILRNIKKRGLSSPVQTPFGKGHLQSMMALALVEPQEVPDYFDAVVLSAHNSPPPLGTNFRAVKKVFRLY</sequence>
<name>A0AAF3F9D0_9BILA</name>
<dbReference type="WBParaSite" id="MBELARI_LOCUS2560">
    <property type="protein sequence ID" value="MBELARI_LOCUS2560"/>
    <property type="gene ID" value="MBELARI_LOCUS2560"/>
</dbReference>
<keyword evidence="2" id="KW-1185">Reference proteome</keyword>
<reference evidence="3" key="1">
    <citation type="submission" date="2024-02" db="UniProtKB">
        <authorList>
            <consortium name="WormBaseParasite"/>
        </authorList>
    </citation>
    <scope>IDENTIFICATION</scope>
</reference>
<dbReference type="Proteomes" id="UP000887575">
    <property type="component" value="Unassembled WGS sequence"/>
</dbReference>
<evidence type="ECO:0000259" key="1">
    <source>
        <dbReference type="Pfam" id="PF10551"/>
    </source>
</evidence>
<dbReference type="AlphaFoldDB" id="A0AAF3F9D0"/>
<dbReference type="InterPro" id="IPR018289">
    <property type="entry name" value="MULE_transposase_dom"/>
</dbReference>
<dbReference type="Pfam" id="PF10551">
    <property type="entry name" value="MULE"/>
    <property type="match status" value="1"/>
</dbReference>